<keyword evidence="1" id="KW-0812">Transmembrane</keyword>
<organism evidence="2">
    <name type="scientific">marine sediment metagenome</name>
    <dbReference type="NCBI Taxonomy" id="412755"/>
    <lineage>
        <taxon>unclassified sequences</taxon>
        <taxon>metagenomes</taxon>
        <taxon>ecological metagenomes</taxon>
    </lineage>
</organism>
<gene>
    <name evidence="2" type="ORF">LCGC14_2883960</name>
</gene>
<dbReference type="Gene3D" id="1.10.10.10">
    <property type="entry name" value="Winged helix-like DNA-binding domain superfamily/Winged helix DNA-binding domain"/>
    <property type="match status" value="1"/>
</dbReference>
<evidence type="ECO:0000256" key="1">
    <source>
        <dbReference type="SAM" id="Phobius"/>
    </source>
</evidence>
<evidence type="ECO:0000313" key="2">
    <source>
        <dbReference type="EMBL" id="KKK74419.1"/>
    </source>
</evidence>
<comment type="caution">
    <text evidence="2">The sequence shown here is derived from an EMBL/GenBank/DDBJ whole genome shotgun (WGS) entry which is preliminary data.</text>
</comment>
<proteinExistence type="predicted"/>
<accession>A0A0F9A796</accession>
<dbReference type="AlphaFoldDB" id="A0A0F9A796"/>
<protein>
    <recommendedName>
        <fullName evidence="3">HTH arsR-type domain-containing protein</fullName>
    </recommendedName>
</protein>
<sequence length="163" mass="18868">MVRCISENNLSDILAHPVTARVFIYLRQQNRPAGVREIQKKLNLGSSSTSYWHLNKLHQEHVIEQLPGNKYQLSQEYMKINKIPLTVKLDHYIVGGKAVPGLLLLISFIMLVILAMFGMIMFQLWIQIAIIGLIALIVTLVFLIDFYKNLRFDYHQNSENKMN</sequence>
<evidence type="ECO:0008006" key="3">
    <source>
        <dbReference type="Google" id="ProtNLM"/>
    </source>
</evidence>
<keyword evidence="1" id="KW-0472">Membrane</keyword>
<dbReference type="SUPFAM" id="SSF46785">
    <property type="entry name" value="Winged helix' DNA-binding domain"/>
    <property type="match status" value="1"/>
</dbReference>
<keyword evidence="1" id="KW-1133">Transmembrane helix</keyword>
<dbReference type="InterPro" id="IPR036390">
    <property type="entry name" value="WH_DNA-bd_sf"/>
</dbReference>
<reference evidence="2" key="1">
    <citation type="journal article" date="2015" name="Nature">
        <title>Complex archaea that bridge the gap between prokaryotes and eukaryotes.</title>
        <authorList>
            <person name="Spang A."/>
            <person name="Saw J.H."/>
            <person name="Jorgensen S.L."/>
            <person name="Zaremba-Niedzwiedzka K."/>
            <person name="Martijn J."/>
            <person name="Lind A.E."/>
            <person name="van Eijk R."/>
            <person name="Schleper C."/>
            <person name="Guy L."/>
            <person name="Ettema T.J."/>
        </authorList>
    </citation>
    <scope>NUCLEOTIDE SEQUENCE</scope>
</reference>
<feature type="transmembrane region" description="Helical" evidence="1">
    <location>
        <begin position="124"/>
        <end position="147"/>
    </location>
</feature>
<dbReference type="EMBL" id="LAZR01056327">
    <property type="protein sequence ID" value="KKK74419.1"/>
    <property type="molecule type" value="Genomic_DNA"/>
</dbReference>
<dbReference type="InterPro" id="IPR036388">
    <property type="entry name" value="WH-like_DNA-bd_sf"/>
</dbReference>
<name>A0A0F9A796_9ZZZZ</name>
<feature type="transmembrane region" description="Helical" evidence="1">
    <location>
        <begin position="98"/>
        <end position="118"/>
    </location>
</feature>